<dbReference type="GO" id="GO:0005975">
    <property type="term" value="P:carbohydrate metabolic process"/>
    <property type="evidence" value="ECO:0007669"/>
    <property type="project" value="InterPro"/>
</dbReference>
<sequence length="687" mass="76855">MKSPLIILALIQGILSLNTTTITTAALPTYFHNDTPWYTPRIPLFTSSLSTLTEVYYYRWSLYRAHQRDLGPDGYITTEFLNDVSWQTQPYASLVDAAGFHLREGRWCRDRRFNGDYVGFMLDGERGDMYQFSEWVADSIWEGHLVDGDVDSAVAKLDRLVDVFGGWEGNMTEAGTGGFDGEKGLFWIQPLTDATEYTIASIDASGGVDGFIGGDSFRPSVNSYQFANALAIARLAELGGDQALAEEYENRAHAIKANVQKSLWNSTFEHFIDRYQVENENVTYWNYIRGRELVGYVPWTHDLPDDNETFAQAWVHLLDSEKFAGSNSLRTSEPSYEYFMRQYRYEGSQRECQWNGPAWPYQITQVLIGLANLLDHYPVSSNLGIVTRKDYTDLLVQYAELHYNPDRGGALDLEEDYDADTGRPIVGLARSPHYFHSGFIDLILSGFVGIRPRADDVLEVNPLADGDSVSFFRAENILYHGHDIAVQWDTSGEQYGTAGLIIIIDGETAASAPDLTRLTVNITRNKPPAIQRPMAKSIQLQSDSAWPRGSVSVTGADPESIHAAIDGRVWFFPEADIANGWDTPVGNGSEIWYQIKFGISTTTASAELAFFANETQGFDAPEGCRVEVLDSGGWVEVSGAHYTEPVANGITIASWDEVATECIRIVFVPKREQRVRLVEFKVFSEIS</sequence>
<dbReference type="Gene3D" id="2.60.120.260">
    <property type="entry name" value="Galactose-binding domain-like"/>
    <property type="match status" value="1"/>
</dbReference>
<reference evidence="4" key="1">
    <citation type="journal article" date="2014" name="Nat. Commun.">
        <title>Genomic adaptations of the halophilic Dead Sea filamentous fungus Eurotium rubrum.</title>
        <authorList>
            <person name="Kis-Papo T."/>
            <person name="Weig A.R."/>
            <person name="Riley R."/>
            <person name="Persoh D."/>
            <person name="Salamov A."/>
            <person name="Sun H."/>
            <person name="Lipzen A."/>
            <person name="Wasser S.P."/>
            <person name="Rambold G."/>
            <person name="Grigoriev I.V."/>
            <person name="Nevo E."/>
        </authorList>
    </citation>
    <scope>NUCLEOTIDE SEQUENCE [LARGE SCALE GENOMIC DNA]</scope>
    <source>
        <strain evidence="4">CBS 135680</strain>
    </source>
</reference>
<keyword evidence="4" id="KW-1185">Reference proteome</keyword>
<dbReference type="STRING" id="1388766.A0A017SCA2"/>
<name>A0A017SCA2_ASPRC</name>
<feature type="signal peptide" evidence="1">
    <location>
        <begin position="1"/>
        <end position="16"/>
    </location>
</feature>
<keyword evidence="3" id="KW-0378">Hydrolase</keyword>
<evidence type="ECO:0000256" key="1">
    <source>
        <dbReference type="SAM" id="SignalP"/>
    </source>
</evidence>
<dbReference type="GO" id="GO:0016798">
    <property type="term" value="F:hydrolase activity, acting on glycosyl bonds"/>
    <property type="evidence" value="ECO:0007669"/>
    <property type="project" value="UniProtKB-KW"/>
</dbReference>
<accession>A0A017SCA2</accession>
<protein>
    <submittedName>
        <fullName evidence="3">Six-hairpin glycosidase</fullName>
    </submittedName>
</protein>
<dbReference type="InterPro" id="IPR012341">
    <property type="entry name" value="6hp_glycosidase-like_sf"/>
</dbReference>
<feature type="chain" id="PRO_5001499058" evidence="1">
    <location>
        <begin position="17"/>
        <end position="687"/>
    </location>
</feature>
<dbReference type="Gene3D" id="1.50.10.10">
    <property type="match status" value="1"/>
</dbReference>
<dbReference type="HOGENOM" id="CLU_016780_1_0_1"/>
<proteinExistence type="predicted"/>
<dbReference type="InterPro" id="IPR054491">
    <property type="entry name" value="MGH1-like_GH"/>
</dbReference>
<dbReference type="Proteomes" id="UP000019804">
    <property type="component" value="Unassembled WGS sequence"/>
</dbReference>
<dbReference type="RefSeq" id="XP_040638351.1">
    <property type="nucleotide sequence ID" value="XM_040784394.1"/>
</dbReference>
<dbReference type="GeneID" id="63699518"/>
<dbReference type="InterPro" id="IPR008928">
    <property type="entry name" value="6-hairpin_glycosidase_sf"/>
</dbReference>
<evidence type="ECO:0000313" key="3">
    <source>
        <dbReference type="EMBL" id="EYE94663.1"/>
    </source>
</evidence>
<dbReference type="EMBL" id="KK088425">
    <property type="protein sequence ID" value="EYE94663.1"/>
    <property type="molecule type" value="Genomic_DNA"/>
</dbReference>
<dbReference type="OrthoDB" id="5382128at2759"/>
<evidence type="ECO:0000259" key="2">
    <source>
        <dbReference type="Pfam" id="PF22422"/>
    </source>
</evidence>
<dbReference type="AlphaFoldDB" id="A0A017SCA2"/>
<feature type="domain" description="Mannosylglycerate hydrolase MGH1-like glycoside hydrolase" evidence="2">
    <location>
        <begin position="96"/>
        <end position="437"/>
    </location>
</feature>
<keyword evidence="1" id="KW-0732">Signal</keyword>
<dbReference type="Pfam" id="PF22422">
    <property type="entry name" value="MGH1-like_GH"/>
    <property type="match status" value="1"/>
</dbReference>
<gene>
    <name evidence="3" type="ORF">EURHEDRAFT_457014</name>
</gene>
<evidence type="ECO:0000313" key="4">
    <source>
        <dbReference type="Proteomes" id="UP000019804"/>
    </source>
</evidence>
<dbReference type="SUPFAM" id="SSF48208">
    <property type="entry name" value="Six-hairpin glycosidases"/>
    <property type="match status" value="1"/>
</dbReference>
<organism evidence="3 4">
    <name type="scientific">Aspergillus ruber (strain CBS 135680)</name>
    <dbReference type="NCBI Taxonomy" id="1388766"/>
    <lineage>
        <taxon>Eukaryota</taxon>
        <taxon>Fungi</taxon>
        <taxon>Dikarya</taxon>
        <taxon>Ascomycota</taxon>
        <taxon>Pezizomycotina</taxon>
        <taxon>Eurotiomycetes</taxon>
        <taxon>Eurotiomycetidae</taxon>
        <taxon>Eurotiales</taxon>
        <taxon>Aspergillaceae</taxon>
        <taxon>Aspergillus</taxon>
        <taxon>Aspergillus subgen. Aspergillus</taxon>
    </lineage>
</organism>
<keyword evidence="3" id="KW-0326">Glycosidase</keyword>